<reference evidence="3 4" key="1">
    <citation type="submission" date="2018-11" db="EMBL/GenBank/DDBJ databases">
        <title>Proposal to divide the Flavobacteriaceae and reorganize its genera based on Amino Acid Identity values calculated from whole genome sequences.</title>
        <authorList>
            <person name="Nicholson A.C."/>
            <person name="Gulvik C.A."/>
            <person name="Whitney A.M."/>
            <person name="Humrighouse B.W."/>
            <person name="Bell M."/>
            <person name="Holmes B."/>
            <person name="Steigerwalt A.G."/>
            <person name="Villarma A."/>
            <person name="Sheth M."/>
            <person name="Batra D."/>
            <person name="Pryor J."/>
            <person name="Bernardet J.-F."/>
            <person name="Hugo C."/>
            <person name="Kampfer P."/>
            <person name="Newman J."/>
            <person name="McQuiston J.R."/>
        </authorList>
    </citation>
    <scope>NUCLEOTIDE SEQUENCE [LARGE SCALE GENOMIC DNA]</scope>
    <source>
        <strain evidence="1 3">G0207</strain>
        <strain evidence="2 4">H5143</strain>
    </source>
</reference>
<gene>
    <name evidence="1" type="ORF">EG349_10260</name>
    <name evidence="2" type="ORF">EG353_08335</name>
</gene>
<dbReference type="Proteomes" id="UP000274073">
    <property type="component" value="Chromosome"/>
</dbReference>
<dbReference type="AlphaFoldDB" id="A0AAD0YC89"/>
<dbReference type="Proteomes" id="UP000281741">
    <property type="component" value="Chromosome"/>
</dbReference>
<dbReference type="EMBL" id="CP033912">
    <property type="protein sequence ID" value="AZA95571.1"/>
    <property type="molecule type" value="Genomic_DNA"/>
</dbReference>
<keyword evidence="4" id="KW-1185">Reference proteome</keyword>
<dbReference type="RefSeq" id="WP_123854449.1">
    <property type="nucleotide sequence ID" value="NZ_CP033912.1"/>
</dbReference>
<organism evidence="1 3">
    <name type="scientific">Chryseobacterium shandongense</name>
    <dbReference type="NCBI Taxonomy" id="1493872"/>
    <lineage>
        <taxon>Bacteria</taxon>
        <taxon>Pseudomonadati</taxon>
        <taxon>Bacteroidota</taxon>
        <taxon>Flavobacteriia</taxon>
        <taxon>Flavobacteriales</taxon>
        <taxon>Weeksellaceae</taxon>
        <taxon>Chryseobacterium group</taxon>
        <taxon>Chryseobacterium</taxon>
    </lineage>
</organism>
<name>A0AAD0YC89_9FLAO</name>
<accession>A0AAD0YC89</accession>
<evidence type="ECO:0000313" key="1">
    <source>
        <dbReference type="EMBL" id="AZA87142.1"/>
    </source>
</evidence>
<evidence type="ECO:0000313" key="3">
    <source>
        <dbReference type="Proteomes" id="UP000274073"/>
    </source>
</evidence>
<protein>
    <submittedName>
        <fullName evidence="1">Uncharacterized protein</fullName>
    </submittedName>
</protein>
<evidence type="ECO:0000313" key="2">
    <source>
        <dbReference type="EMBL" id="AZA95571.1"/>
    </source>
</evidence>
<sequence length="189" mass="21750">MESWSNLYMEMAEILAADLNEKEIEKYGMLNTIAGRENKTPVRWIDLWNNQVNFLSDELEFPAPAVFFSYRTMGITDLGEKTQQITLQIDCFYFYETFANSFQGSFNQDHAIRFLKIMDFINSRFHGTSGINYNSMRKLGFNPEDTGGTGNLYKITFECIIRDDSAAQDPEEGNFSGIDFQAGYQINQP</sequence>
<dbReference type="EMBL" id="CP033915">
    <property type="protein sequence ID" value="AZA87142.1"/>
    <property type="molecule type" value="Genomic_DNA"/>
</dbReference>
<evidence type="ECO:0000313" key="4">
    <source>
        <dbReference type="Proteomes" id="UP000281741"/>
    </source>
</evidence>
<proteinExistence type="predicted"/>